<accession>A0A9P6HN66</accession>
<dbReference type="Proteomes" id="UP000736335">
    <property type="component" value="Unassembled WGS sequence"/>
</dbReference>
<dbReference type="OrthoDB" id="2921803at2759"/>
<dbReference type="AlphaFoldDB" id="A0A9P6HN66"/>
<reference evidence="1" key="2">
    <citation type="submission" date="2020-11" db="EMBL/GenBank/DDBJ databases">
        <authorList>
            <consortium name="DOE Joint Genome Institute"/>
            <person name="Kuo A."/>
            <person name="Miyauchi S."/>
            <person name="Kiss E."/>
            <person name="Drula E."/>
            <person name="Kohler A."/>
            <person name="Sanchez-Garcia M."/>
            <person name="Andreopoulos B."/>
            <person name="Barry K.W."/>
            <person name="Bonito G."/>
            <person name="Buee M."/>
            <person name="Carver A."/>
            <person name="Chen C."/>
            <person name="Cichocki N."/>
            <person name="Clum A."/>
            <person name="Culley D."/>
            <person name="Crous P.W."/>
            <person name="Fauchery L."/>
            <person name="Girlanda M."/>
            <person name="Hayes R."/>
            <person name="Keri Z."/>
            <person name="Labutti K."/>
            <person name="Lipzen A."/>
            <person name="Lombard V."/>
            <person name="Magnuson J."/>
            <person name="Maillard F."/>
            <person name="Morin E."/>
            <person name="Murat C."/>
            <person name="Nolan M."/>
            <person name="Ohm R."/>
            <person name="Pangilinan J."/>
            <person name="Pereira M."/>
            <person name="Perotto S."/>
            <person name="Peter M."/>
            <person name="Riley R."/>
            <person name="Sitrit Y."/>
            <person name="Stielow B."/>
            <person name="Szollosi G."/>
            <person name="Zifcakova L."/>
            <person name="Stursova M."/>
            <person name="Spatafora J.W."/>
            <person name="Tedersoo L."/>
            <person name="Vaario L.-M."/>
            <person name="Yamada A."/>
            <person name="Yan M."/>
            <person name="Wang P."/>
            <person name="Xu J."/>
            <person name="Bruns T."/>
            <person name="Baldrian P."/>
            <person name="Vilgalys R."/>
            <person name="Henrissat B."/>
            <person name="Grigoriev I.V."/>
            <person name="Hibbett D."/>
            <person name="Nagy L.G."/>
            <person name="Martin F.M."/>
        </authorList>
    </citation>
    <scope>NUCLEOTIDE SEQUENCE</scope>
    <source>
        <strain evidence="1">UH-Tt-Lm1</strain>
    </source>
</reference>
<gene>
    <name evidence="1" type="ORF">BJ322DRAFT_1039960</name>
</gene>
<reference evidence="1" key="1">
    <citation type="journal article" date="2020" name="Nat. Commun.">
        <title>Large-scale genome sequencing of mycorrhizal fungi provides insights into the early evolution of symbiotic traits.</title>
        <authorList>
            <person name="Miyauchi S."/>
            <person name="Kiss E."/>
            <person name="Kuo A."/>
            <person name="Drula E."/>
            <person name="Kohler A."/>
            <person name="Sanchez-Garcia M."/>
            <person name="Morin E."/>
            <person name="Andreopoulos B."/>
            <person name="Barry K.W."/>
            <person name="Bonito G."/>
            <person name="Buee M."/>
            <person name="Carver A."/>
            <person name="Chen C."/>
            <person name="Cichocki N."/>
            <person name="Clum A."/>
            <person name="Culley D."/>
            <person name="Crous P.W."/>
            <person name="Fauchery L."/>
            <person name="Girlanda M."/>
            <person name="Hayes R.D."/>
            <person name="Keri Z."/>
            <person name="LaButti K."/>
            <person name="Lipzen A."/>
            <person name="Lombard V."/>
            <person name="Magnuson J."/>
            <person name="Maillard F."/>
            <person name="Murat C."/>
            <person name="Nolan M."/>
            <person name="Ohm R.A."/>
            <person name="Pangilinan J."/>
            <person name="Pereira M.F."/>
            <person name="Perotto S."/>
            <person name="Peter M."/>
            <person name="Pfister S."/>
            <person name="Riley R."/>
            <person name="Sitrit Y."/>
            <person name="Stielow J.B."/>
            <person name="Szollosi G."/>
            <person name="Zifcakova L."/>
            <person name="Stursova M."/>
            <person name="Spatafora J.W."/>
            <person name="Tedersoo L."/>
            <person name="Vaario L.M."/>
            <person name="Yamada A."/>
            <person name="Yan M."/>
            <person name="Wang P."/>
            <person name="Xu J."/>
            <person name="Bruns T."/>
            <person name="Baldrian P."/>
            <person name="Vilgalys R."/>
            <person name="Dunand C."/>
            <person name="Henrissat B."/>
            <person name="Grigoriev I.V."/>
            <person name="Hibbett D."/>
            <person name="Nagy L.G."/>
            <person name="Martin F.M."/>
        </authorList>
    </citation>
    <scope>NUCLEOTIDE SEQUENCE</scope>
    <source>
        <strain evidence="1">UH-Tt-Lm1</strain>
    </source>
</reference>
<keyword evidence="2" id="KW-1185">Reference proteome</keyword>
<proteinExistence type="predicted"/>
<dbReference type="EMBL" id="WIUZ02000002">
    <property type="protein sequence ID" value="KAF9791147.1"/>
    <property type="molecule type" value="Genomic_DNA"/>
</dbReference>
<name>A0A9P6HN66_9AGAM</name>
<protein>
    <recommendedName>
        <fullName evidence="3">F-box domain-containing protein</fullName>
    </recommendedName>
</protein>
<evidence type="ECO:0000313" key="2">
    <source>
        <dbReference type="Proteomes" id="UP000736335"/>
    </source>
</evidence>
<evidence type="ECO:0000313" key="1">
    <source>
        <dbReference type="EMBL" id="KAF9791147.1"/>
    </source>
</evidence>
<sequence length="401" mass="44993">MGFPYLPQEIKDQVIDFLQDDDEALRSCALVSRSWLRQSQKNLFAEVRIGYHLLMKWCRNISPGEDGLSSFTRKLEVSHRSPREFEIVMPHLGSFKRVEALVISDYDCMDLDNEPYLPIAPDKHYGHFGESLRSLHLLYPSESLGALLPLVYLFPHLESLTIEGLMAAGDEHPPPPTPKSSHPDAFKGKLHLRLLAGNDMHILSKLAKYPLQYDYVSIGGSSRELGVHFNNLISACSRTLKTLDISQKYTGRLPLRRLSDSQTVTHSHSGMRPFNPPLSVGSCNKLQEIIFSGGTAYPDHSLEEVLSSVTSPMLQKVTIYMSALTKSDDTFGEINIADWDAVDRLLFELGQQRRLRSEGEEALVVEIGIGFGCKQIIDGESINLGYFLGRFRTVGDVRCIV</sequence>
<organism evidence="1 2">
    <name type="scientific">Thelephora terrestris</name>
    <dbReference type="NCBI Taxonomy" id="56493"/>
    <lineage>
        <taxon>Eukaryota</taxon>
        <taxon>Fungi</taxon>
        <taxon>Dikarya</taxon>
        <taxon>Basidiomycota</taxon>
        <taxon>Agaricomycotina</taxon>
        <taxon>Agaricomycetes</taxon>
        <taxon>Thelephorales</taxon>
        <taxon>Thelephoraceae</taxon>
        <taxon>Thelephora</taxon>
    </lineage>
</organism>
<comment type="caution">
    <text evidence="1">The sequence shown here is derived from an EMBL/GenBank/DDBJ whole genome shotgun (WGS) entry which is preliminary data.</text>
</comment>
<evidence type="ECO:0008006" key="3">
    <source>
        <dbReference type="Google" id="ProtNLM"/>
    </source>
</evidence>